<dbReference type="RefSeq" id="XP_033580445.1">
    <property type="nucleotide sequence ID" value="XM_033713750.1"/>
</dbReference>
<dbReference type="Gene3D" id="3.30.710.10">
    <property type="entry name" value="Potassium Channel Kv1.1, Chain A"/>
    <property type="match status" value="1"/>
</dbReference>
<feature type="domain" description="BTB" evidence="1">
    <location>
        <begin position="21"/>
        <end position="88"/>
    </location>
</feature>
<accession>A0A6A6YXD9</accession>
<evidence type="ECO:0000259" key="1">
    <source>
        <dbReference type="PROSITE" id="PS50097"/>
    </source>
</evidence>
<dbReference type="PROSITE" id="PS50097">
    <property type="entry name" value="BTB"/>
    <property type="match status" value="1"/>
</dbReference>
<dbReference type="PANTHER" id="PTHR47843:SF5">
    <property type="entry name" value="BTB_POZ DOMAIN PROTEIN"/>
    <property type="match status" value="1"/>
</dbReference>
<sequence>MPSPEGIVLNVSGLLSSGEFSDLQIRCRDVTYKVHRVILCTQIKFFHNACSRGFKEQSDGVIDLSHDAPAAVKSMLQFAYTRDYTFLKAPDGMQALHHVKVYEIGHKYDVPCLQKLAKERFLDVTSGEWNKDWFPEVVRATYDCTPSSDRELPDALVQVMVACHSEISKQDCESSIQKLLMEGGEFSSDCFFALSKHATAHIHDFQVVDVCHHCNGKQLATSGFRKPKVLSDGESNIPELGYLHFRETSRCWCRYG</sequence>
<reference evidence="2 4" key="1">
    <citation type="journal article" date="2020" name="Stud. Mycol.">
        <title>101 Dothideomycetes genomes: a test case for predicting lifestyles and emergence of pathogens.</title>
        <authorList>
            <person name="Haridas S."/>
            <person name="Albert R."/>
            <person name="Binder M."/>
            <person name="Bloem J."/>
            <person name="Labutti K."/>
            <person name="Salamov A."/>
            <person name="Andreopoulos B."/>
            <person name="Baker S."/>
            <person name="Barry K."/>
            <person name="Bills G."/>
            <person name="Bluhm B."/>
            <person name="Cannon C."/>
            <person name="Castanera R."/>
            <person name="Culley D."/>
            <person name="Daum C."/>
            <person name="Ezra D."/>
            <person name="Gonzalez J."/>
            <person name="Henrissat B."/>
            <person name="Kuo A."/>
            <person name="Liang C."/>
            <person name="Lipzen A."/>
            <person name="Lutzoni F."/>
            <person name="Magnuson J."/>
            <person name="Mondo S."/>
            <person name="Nolan M."/>
            <person name="Ohm R."/>
            <person name="Pangilinan J."/>
            <person name="Park H.-J."/>
            <person name="Ramirez L."/>
            <person name="Alfaro M."/>
            <person name="Sun H."/>
            <person name="Tritt A."/>
            <person name="Yoshinaga Y."/>
            <person name="Zwiers L.-H."/>
            <person name="Turgeon B."/>
            <person name="Goodwin S."/>
            <person name="Spatafora J."/>
            <person name="Crous P."/>
            <person name="Grigoriev I."/>
        </authorList>
    </citation>
    <scope>NUCLEOTIDE SEQUENCE</scope>
    <source>
        <strain evidence="2 4">CBS 304.34</strain>
    </source>
</reference>
<reference evidence="4" key="2">
    <citation type="submission" date="2020-04" db="EMBL/GenBank/DDBJ databases">
        <authorList>
            <consortium name="NCBI Genome Project"/>
        </authorList>
    </citation>
    <scope>NUCLEOTIDE SEQUENCE</scope>
    <source>
        <strain evidence="4">CBS 304.34</strain>
    </source>
</reference>
<reference evidence="4" key="3">
    <citation type="submission" date="2025-04" db="UniProtKB">
        <authorList>
            <consortium name="RefSeq"/>
        </authorList>
    </citation>
    <scope>IDENTIFICATION</scope>
    <source>
        <strain evidence="4">CBS 304.34</strain>
    </source>
</reference>
<organism evidence="2">
    <name type="scientific">Mytilinidion resinicola</name>
    <dbReference type="NCBI Taxonomy" id="574789"/>
    <lineage>
        <taxon>Eukaryota</taxon>
        <taxon>Fungi</taxon>
        <taxon>Dikarya</taxon>
        <taxon>Ascomycota</taxon>
        <taxon>Pezizomycotina</taxon>
        <taxon>Dothideomycetes</taxon>
        <taxon>Pleosporomycetidae</taxon>
        <taxon>Mytilinidiales</taxon>
        <taxon>Mytilinidiaceae</taxon>
        <taxon>Mytilinidion</taxon>
    </lineage>
</organism>
<proteinExistence type="predicted"/>
<evidence type="ECO:0000313" key="3">
    <source>
        <dbReference type="Proteomes" id="UP000504636"/>
    </source>
</evidence>
<evidence type="ECO:0000313" key="2">
    <source>
        <dbReference type="EMBL" id="KAF2813481.1"/>
    </source>
</evidence>
<dbReference type="EMBL" id="MU003696">
    <property type="protein sequence ID" value="KAF2813481.1"/>
    <property type="molecule type" value="Genomic_DNA"/>
</dbReference>
<dbReference type="PANTHER" id="PTHR47843">
    <property type="entry name" value="BTB DOMAIN-CONTAINING PROTEIN-RELATED"/>
    <property type="match status" value="1"/>
</dbReference>
<protein>
    <recommendedName>
        <fullName evidence="1">BTB domain-containing protein</fullName>
    </recommendedName>
</protein>
<dbReference type="GeneID" id="54454643"/>
<dbReference type="OrthoDB" id="6359816at2759"/>
<dbReference type="SMART" id="SM00225">
    <property type="entry name" value="BTB"/>
    <property type="match status" value="1"/>
</dbReference>
<dbReference type="InterPro" id="IPR011333">
    <property type="entry name" value="SKP1/BTB/POZ_sf"/>
</dbReference>
<gene>
    <name evidence="2 4" type="ORF">BDZ99DRAFT_257188</name>
</gene>
<dbReference type="Pfam" id="PF00651">
    <property type="entry name" value="BTB"/>
    <property type="match status" value="1"/>
</dbReference>
<dbReference type="SUPFAM" id="SSF54695">
    <property type="entry name" value="POZ domain"/>
    <property type="match status" value="1"/>
</dbReference>
<dbReference type="InterPro" id="IPR000210">
    <property type="entry name" value="BTB/POZ_dom"/>
</dbReference>
<name>A0A6A6YXD9_9PEZI</name>
<dbReference type="AlphaFoldDB" id="A0A6A6YXD9"/>
<keyword evidence="3" id="KW-1185">Reference proteome</keyword>
<dbReference type="Proteomes" id="UP000504636">
    <property type="component" value="Unplaced"/>
</dbReference>
<evidence type="ECO:0000313" key="4">
    <source>
        <dbReference type="RefSeq" id="XP_033580445.1"/>
    </source>
</evidence>
<dbReference type="CDD" id="cd18186">
    <property type="entry name" value="BTB_POZ_ZBTB_KLHL-like"/>
    <property type="match status" value="1"/>
</dbReference>